<dbReference type="STRING" id="1120989.SAMN02745227_00014"/>
<protein>
    <recommendedName>
        <fullName evidence="3">Flagellar hook-length control protein FliK</fullName>
    </recommendedName>
</protein>
<organism evidence="1 2">
    <name type="scientific">Anaerobranca californiensis DSM 14826</name>
    <dbReference type="NCBI Taxonomy" id="1120989"/>
    <lineage>
        <taxon>Bacteria</taxon>
        <taxon>Bacillati</taxon>
        <taxon>Bacillota</taxon>
        <taxon>Clostridia</taxon>
        <taxon>Eubacteriales</taxon>
        <taxon>Proteinivoracaceae</taxon>
        <taxon>Anaerobranca</taxon>
    </lineage>
</organism>
<proteinExistence type="predicted"/>
<accession>A0A1M6K744</accession>
<keyword evidence="2" id="KW-1185">Reference proteome</keyword>
<evidence type="ECO:0008006" key="3">
    <source>
        <dbReference type="Google" id="ProtNLM"/>
    </source>
</evidence>
<dbReference type="AlphaFoldDB" id="A0A1M6K744"/>
<dbReference type="Proteomes" id="UP000243547">
    <property type="component" value="Unassembled WGS sequence"/>
</dbReference>
<sequence>MEIIRAKTDINLKTGENVRLVYVGEKKSEREFNVISEVKGTADDILAKSLMEIGIKHDEKNVNIVKELLFNNLPVTKEKVELLNRYLPSLDHPNFDLYSHWGILLLKKGITLNPYILKTIIEGEPSKIAQLLKELTFTKEDEVKESFQREIKNIYKNHFIDKTEVSEDKVKINNSGIIEDKFEFGDLREGFIDLVKNSLQNKSSLKLFDILGKIEEFSLKTSAKNKLENTLDILQLKELKEKIIDLIKGSTKEVLVNTLGKSGAELENKEMFINIPFNIDNHWYPASIYIKLDDDKNSKLDFDRKIFISVTVDTENLNTVKVNLDLFKEVVNCNVFVETEQAYKLIDNNKERLKGIIGKIFEVQGLNLHLVDKNFHGIEKDRRKIEFSKIDVRL</sequence>
<evidence type="ECO:0000313" key="1">
    <source>
        <dbReference type="EMBL" id="SHJ54801.1"/>
    </source>
</evidence>
<dbReference type="RefSeq" id="WP_072905154.1">
    <property type="nucleotide sequence ID" value="NZ_FRAI01000005.1"/>
</dbReference>
<gene>
    <name evidence="1" type="ORF">SAMN02745227_00014</name>
</gene>
<evidence type="ECO:0000313" key="2">
    <source>
        <dbReference type="Proteomes" id="UP000243547"/>
    </source>
</evidence>
<name>A0A1M6K744_9FIRM</name>
<dbReference type="EMBL" id="FRAI01000005">
    <property type="protein sequence ID" value="SHJ54801.1"/>
    <property type="molecule type" value="Genomic_DNA"/>
</dbReference>
<reference evidence="2" key="1">
    <citation type="submission" date="2016-11" db="EMBL/GenBank/DDBJ databases">
        <authorList>
            <person name="Varghese N."/>
            <person name="Submissions S."/>
        </authorList>
    </citation>
    <scope>NUCLEOTIDE SEQUENCE [LARGE SCALE GENOMIC DNA]</scope>
    <source>
        <strain evidence="2">DSM 14826</strain>
    </source>
</reference>
<dbReference type="OrthoDB" id="9830877at2"/>